<gene>
    <name evidence="1" type="ORF">F5144DRAFT_590811</name>
</gene>
<sequence length="270" mass="31060">MDTFRFSPAPKRDSGRYGPRARANRELCYISVARFTGDAIVKMKQINDRAKEGLDNYTIISPIGQGGFGLVSLVRRKQNGRVYALKQIHKKGTMEFRLAMERMCTERCALVDADSEWIVKLYTAFQDKTNFYFLFEYLPGGDLEALLSRKIRFHDRTAAFYLAEIVLALETVHNLGFIHRDLKPENVLLDRQGHVKLADFGLSKSRHKTIIFGRYGYHLVRDSAWDCILDKSKEALSDQDSANYVKEVVGTPQYMAPELFKDQEYSFESD</sequence>
<keyword evidence="2" id="KW-1185">Reference proteome</keyword>
<dbReference type="EMBL" id="JAGIZQ010000002">
    <property type="protein sequence ID" value="KAH6641557.1"/>
    <property type="molecule type" value="Genomic_DNA"/>
</dbReference>
<comment type="caution">
    <text evidence="1">The sequence shown here is derived from an EMBL/GenBank/DDBJ whole genome shotgun (WGS) entry which is preliminary data.</text>
</comment>
<evidence type="ECO:0000313" key="1">
    <source>
        <dbReference type="EMBL" id="KAH6641557.1"/>
    </source>
</evidence>
<protein>
    <submittedName>
        <fullName evidence="1">Kinase-like domain-containing protein</fullName>
    </submittedName>
</protein>
<reference evidence="1 2" key="1">
    <citation type="journal article" date="2021" name="Nat. Commun.">
        <title>Genetic determinants of endophytism in the Arabidopsis root mycobiome.</title>
        <authorList>
            <person name="Mesny F."/>
            <person name="Miyauchi S."/>
            <person name="Thiergart T."/>
            <person name="Pickel B."/>
            <person name="Atanasova L."/>
            <person name="Karlsson M."/>
            <person name="Huettel B."/>
            <person name="Barry K.W."/>
            <person name="Haridas S."/>
            <person name="Chen C."/>
            <person name="Bauer D."/>
            <person name="Andreopoulos W."/>
            <person name="Pangilinan J."/>
            <person name="LaButti K."/>
            <person name="Riley R."/>
            <person name="Lipzen A."/>
            <person name="Clum A."/>
            <person name="Drula E."/>
            <person name="Henrissat B."/>
            <person name="Kohler A."/>
            <person name="Grigoriev I.V."/>
            <person name="Martin F.M."/>
            <person name="Hacquard S."/>
        </authorList>
    </citation>
    <scope>NUCLEOTIDE SEQUENCE [LARGE SCALE GENOMIC DNA]</scope>
    <source>
        <strain evidence="1 2">MPI-SDFR-AT-0079</strain>
    </source>
</reference>
<name>A0ACB7PP61_9PEZI</name>
<evidence type="ECO:0000313" key="2">
    <source>
        <dbReference type="Proteomes" id="UP000724584"/>
    </source>
</evidence>
<proteinExistence type="predicted"/>
<dbReference type="Proteomes" id="UP000724584">
    <property type="component" value="Unassembled WGS sequence"/>
</dbReference>
<accession>A0ACB7PP61</accession>
<organism evidence="1 2">
    <name type="scientific">Chaetomium tenue</name>
    <dbReference type="NCBI Taxonomy" id="1854479"/>
    <lineage>
        <taxon>Eukaryota</taxon>
        <taxon>Fungi</taxon>
        <taxon>Dikarya</taxon>
        <taxon>Ascomycota</taxon>
        <taxon>Pezizomycotina</taxon>
        <taxon>Sordariomycetes</taxon>
        <taxon>Sordariomycetidae</taxon>
        <taxon>Sordariales</taxon>
        <taxon>Chaetomiaceae</taxon>
        <taxon>Chaetomium</taxon>
    </lineage>
</organism>